<gene>
    <name evidence="3" type="ORF">LOD99_3003</name>
</gene>
<evidence type="ECO:0000259" key="2">
    <source>
        <dbReference type="Pfam" id="PF10252"/>
    </source>
</evidence>
<feature type="compositionally biased region" description="Acidic residues" evidence="1">
    <location>
        <begin position="76"/>
        <end position="88"/>
    </location>
</feature>
<feature type="region of interest" description="Disordered" evidence="1">
    <location>
        <begin position="122"/>
        <end position="191"/>
    </location>
</feature>
<protein>
    <recommendedName>
        <fullName evidence="2">Casein kinase substrate phosphoprotein PP28 domain-containing protein</fullName>
    </recommendedName>
</protein>
<dbReference type="PANTHER" id="PTHR22055">
    <property type="entry name" value="28 KDA HEAT- AND ACID-STABLE PHOSPHOPROTEIN PDGF-ASSOCIATED PROTEIN"/>
    <property type="match status" value="1"/>
</dbReference>
<proteinExistence type="predicted"/>
<dbReference type="Proteomes" id="UP001165289">
    <property type="component" value="Unassembled WGS sequence"/>
</dbReference>
<dbReference type="AlphaFoldDB" id="A0AAV7JZQ2"/>
<sequence length="191" mass="22359">MSKRGGRPRQKVKHKGGARVFSSEDQLREEEDQRMREAEWMQRRGNPTPTLESVNEDDDVTIQPTNNEGASFMPGVDDDDEYTSSDEEEKYKGISHLIEVENPNRTKAKQEIRIDEMGEVKMTRKQREQMQAEKDRARQLKQMQEGTSAQAKRDIARLDQIRKEREEAARRREMERKAKELKAQQKLASLK</sequence>
<evidence type="ECO:0000256" key="1">
    <source>
        <dbReference type="SAM" id="MobiDB-lite"/>
    </source>
</evidence>
<accession>A0AAV7JZQ2</accession>
<feature type="compositionally biased region" description="Basic and acidic residues" evidence="1">
    <location>
        <begin position="151"/>
        <end position="183"/>
    </location>
</feature>
<keyword evidence="4" id="KW-1185">Reference proteome</keyword>
<comment type="caution">
    <text evidence="3">The sequence shown here is derived from an EMBL/GenBank/DDBJ whole genome shotgun (WGS) entry which is preliminary data.</text>
</comment>
<feature type="compositionally biased region" description="Basic and acidic residues" evidence="1">
    <location>
        <begin position="31"/>
        <end position="42"/>
    </location>
</feature>
<feature type="compositionally biased region" description="Basic residues" evidence="1">
    <location>
        <begin position="1"/>
        <end position="17"/>
    </location>
</feature>
<reference evidence="3 4" key="1">
    <citation type="journal article" date="2023" name="BMC Biol.">
        <title>The compact genome of the sponge Oopsacas minuta (Hexactinellida) is lacking key metazoan core genes.</title>
        <authorList>
            <person name="Santini S."/>
            <person name="Schenkelaars Q."/>
            <person name="Jourda C."/>
            <person name="Duchesne M."/>
            <person name="Belahbib H."/>
            <person name="Rocher C."/>
            <person name="Selva M."/>
            <person name="Riesgo A."/>
            <person name="Vervoort M."/>
            <person name="Leys S.P."/>
            <person name="Kodjabachian L."/>
            <person name="Le Bivic A."/>
            <person name="Borchiellini C."/>
            <person name="Claverie J.M."/>
            <person name="Renard E."/>
        </authorList>
    </citation>
    <scope>NUCLEOTIDE SEQUENCE [LARGE SCALE GENOMIC DNA]</scope>
    <source>
        <strain evidence="3">SPO-2</strain>
    </source>
</reference>
<evidence type="ECO:0000313" key="4">
    <source>
        <dbReference type="Proteomes" id="UP001165289"/>
    </source>
</evidence>
<name>A0AAV7JZQ2_9METZ</name>
<feature type="compositionally biased region" description="Basic and acidic residues" evidence="1">
    <location>
        <begin position="122"/>
        <end position="138"/>
    </location>
</feature>
<feature type="compositionally biased region" description="Polar residues" evidence="1">
    <location>
        <begin position="141"/>
        <end position="150"/>
    </location>
</feature>
<evidence type="ECO:0000313" key="3">
    <source>
        <dbReference type="EMBL" id="KAI6654158.1"/>
    </source>
</evidence>
<dbReference type="InterPro" id="IPR019380">
    <property type="entry name" value="Casein_kinase_sb_PP28"/>
</dbReference>
<feature type="region of interest" description="Disordered" evidence="1">
    <location>
        <begin position="1"/>
        <end position="89"/>
    </location>
</feature>
<organism evidence="3 4">
    <name type="scientific">Oopsacas minuta</name>
    <dbReference type="NCBI Taxonomy" id="111878"/>
    <lineage>
        <taxon>Eukaryota</taxon>
        <taxon>Metazoa</taxon>
        <taxon>Porifera</taxon>
        <taxon>Hexactinellida</taxon>
        <taxon>Hexasterophora</taxon>
        <taxon>Lyssacinosida</taxon>
        <taxon>Leucopsacidae</taxon>
        <taxon>Oopsacas</taxon>
    </lineage>
</organism>
<dbReference type="EMBL" id="JAKMXF010000233">
    <property type="protein sequence ID" value="KAI6654158.1"/>
    <property type="molecule type" value="Genomic_DNA"/>
</dbReference>
<dbReference type="InterPro" id="IPR039876">
    <property type="entry name" value="HAP28"/>
</dbReference>
<dbReference type="Pfam" id="PF10252">
    <property type="entry name" value="PP28"/>
    <property type="match status" value="1"/>
</dbReference>
<feature type="domain" description="Casein kinase substrate phosphoprotein PP28" evidence="2">
    <location>
        <begin position="102"/>
        <end position="177"/>
    </location>
</feature>